<reference evidence="1" key="1">
    <citation type="submission" date="2023-03" db="EMBL/GenBank/DDBJ databases">
        <title>Selenobaculum gbiensis gen. nov. sp. nov., a new bacterium isolated from the gut microbiota of IBD patient.</title>
        <authorList>
            <person name="Yeo S."/>
            <person name="Park H."/>
            <person name="Huh C.S."/>
        </authorList>
    </citation>
    <scope>NUCLEOTIDE SEQUENCE</scope>
    <source>
        <strain evidence="1">ICN-92133</strain>
    </source>
</reference>
<dbReference type="KEGG" id="sgbi:P3F81_08135"/>
<dbReference type="RefSeq" id="WP_147669797.1">
    <property type="nucleotide sequence ID" value="NZ_CP120678.1"/>
</dbReference>
<accession>A0A9Y2EQD6</accession>
<organism evidence="1 2">
    <name type="scientific">Selenobaculum gibii</name>
    <dbReference type="NCBI Taxonomy" id="3054208"/>
    <lineage>
        <taxon>Bacteria</taxon>
        <taxon>Bacillati</taxon>
        <taxon>Bacillota</taxon>
        <taxon>Negativicutes</taxon>
        <taxon>Selenomonadales</taxon>
        <taxon>Selenomonadaceae</taxon>
        <taxon>Selenobaculum</taxon>
    </lineage>
</organism>
<dbReference type="EMBL" id="CP120678">
    <property type="protein sequence ID" value="WIW69887.1"/>
    <property type="molecule type" value="Genomic_DNA"/>
</dbReference>
<protein>
    <submittedName>
        <fullName evidence="1">Uncharacterized protein</fullName>
    </submittedName>
</protein>
<evidence type="ECO:0000313" key="2">
    <source>
        <dbReference type="Proteomes" id="UP001243623"/>
    </source>
</evidence>
<keyword evidence="2" id="KW-1185">Reference proteome</keyword>
<gene>
    <name evidence="1" type="ORF">P3F81_08135</name>
</gene>
<sequence length="663" mass="78335">MKKVEWENKNIKKYKLYFDFVNNYYLEVLNRECIRLGIPFYRVLDKSLENIIGYQKVELIKGKVQFMYNVNCFRICSDGVIAFWLFGQIWKLNKNNYKKIFKDMDLPEPNEAWFKYLYDLLNSMKDEPKAERDYMAFKFKNNCLEYFFDVATAFKKFDANIFYLGENNNLQQSPKMISEASYKEILNDYNKKKFKHRIPILKKNVFKCNCKNLVNKYYLKNQPAMKINKSFQRIVMERIVALFHEKNIGEKVKIEASPKIKTNSFPAAYIRKGKKTIYVDNVTNADDLEKKLPIFLKKKPESFIRVLELITQNDITLINQLAVLFARISLEKDPTPFLNLVYTNIPGAFALFLMKFFEENIVSHYNIQDTKNIKSLSEMISDKVQGGMLNISFKKQMLTEEMVKNYQRVLKGKTIRLKDEVVGNLTFISNFRYIHLVTTQKEIDDYIKKFPKLLNIIEIKNDSADEKLVELINEIVFSDVDFQWINWIFTAYGLNLLCNPKKKEKKKITLTNDAIIKKFLIDCCLVDENKDCYAKDIYSAFCDYFNKRFQEAPMKRVDLVNILQELGFKYCRLRKSAKDNLWGFKGVGIDVEKFQLALKVEKLVDEKEKSVEKYLNYMLSEVKPILNLETEGDKVLKNLKAILRSMDMKEYIKVKSNINLPQP</sequence>
<dbReference type="Proteomes" id="UP001243623">
    <property type="component" value="Chromosome"/>
</dbReference>
<name>A0A9Y2EQD6_9FIRM</name>
<proteinExistence type="predicted"/>
<dbReference type="AlphaFoldDB" id="A0A9Y2EQD6"/>
<evidence type="ECO:0000313" key="1">
    <source>
        <dbReference type="EMBL" id="WIW69887.1"/>
    </source>
</evidence>